<keyword evidence="6 8" id="KW-0472">Membrane</keyword>
<evidence type="ECO:0000256" key="2">
    <source>
        <dbReference type="ARBA" id="ARBA00022448"/>
    </source>
</evidence>
<evidence type="ECO:0000313" key="10">
    <source>
        <dbReference type="Proteomes" id="UP001059893"/>
    </source>
</evidence>
<feature type="region of interest" description="Disordered" evidence="7">
    <location>
        <begin position="1"/>
        <end position="30"/>
    </location>
</feature>
<feature type="transmembrane region" description="Helical" evidence="8">
    <location>
        <begin position="120"/>
        <end position="138"/>
    </location>
</feature>
<feature type="transmembrane region" description="Helical" evidence="8">
    <location>
        <begin position="439"/>
        <end position="457"/>
    </location>
</feature>
<evidence type="ECO:0000256" key="8">
    <source>
        <dbReference type="SAM" id="Phobius"/>
    </source>
</evidence>
<dbReference type="PANTHER" id="PTHR43549:SF2">
    <property type="entry name" value="MULTIDRUG RESISTANCE PROTEIN NORM-RELATED"/>
    <property type="match status" value="1"/>
</dbReference>
<accession>A0ABQ8NR98</accession>
<keyword evidence="3" id="KW-1003">Cell membrane</keyword>
<comment type="caution">
    <text evidence="9">The sequence shown here is derived from an EMBL/GenBank/DDBJ whole genome shotgun (WGS) entry which is preliminary data.</text>
</comment>
<evidence type="ECO:0000256" key="4">
    <source>
        <dbReference type="ARBA" id="ARBA00022692"/>
    </source>
</evidence>
<feature type="compositionally biased region" description="Polar residues" evidence="7">
    <location>
        <begin position="17"/>
        <end position="26"/>
    </location>
</feature>
<evidence type="ECO:0000313" key="9">
    <source>
        <dbReference type="EMBL" id="KAI6300944.1"/>
    </source>
</evidence>
<keyword evidence="2" id="KW-0813">Transport</keyword>
<feature type="transmembrane region" description="Helical" evidence="8">
    <location>
        <begin position="409"/>
        <end position="432"/>
    </location>
</feature>
<sequence length="510" mass="56870">MLPKVDIGETAHPASPPTQAGESDLTSPKPWSDIKSHRGTYTGALTFNLASFILPALYGTLSKLWVANIDSSRVVTTDAYTYIGVVAETLNEGLPRAAWVIIGDHAFRTLAQRLRLSNTLILFQAVLGLVMSLAFVGGARNFADGFVPVEVREASITYVRIGAFSAFSSSIETVVASVTRALDRPDVPLIINSAKFAVNIILDLLLISKVHVGSREPTVNMQAVIQFACSMAFAFIGLAYFLWRNTVQHRKDREDGLQEWTTTKPHASALLILLRPGILTFIESAIRNALYLWLVNNIVSMGSTYATAWGVFNTIRWGLIMVPMQALEQTSLAFVGHTWGVWRRAIGVQTRRPRATKQAVFRIIRPAVISLAIALLIEVPVCLFLTFFGARPFARYLSGFDEVADVTAMMWRTIDWCYIFYAMSTMLATILLATRPRWYLWQSLVSNLLYVLPWAVVCQTANLSVDMAWTYHSFVFGGSLVFSFVDICVVDGLWVWTLMAGRMRLEVFRD</sequence>
<feature type="transmembrane region" description="Helical" evidence="8">
    <location>
        <begin position="469"/>
        <end position="496"/>
    </location>
</feature>
<proteinExistence type="predicted"/>
<keyword evidence="10" id="KW-1185">Reference proteome</keyword>
<gene>
    <name evidence="9" type="ORF">MCOR33_003426</name>
</gene>
<feature type="transmembrane region" description="Helical" evidence="8">
    <location>
        <begin position="224"/>
        <end position="243"/>
    </location>
</feature>
<keyword evidence="4 8" id="KW-0812">Transmembrane</keyword>
<name>A0ABQ8NR98_PYRGI</name>
<evidence type="ECO:0000256" key="7">
    <source>
        <dbReference type="SAM" id="MobiDB-lite"/>
    </source>
</evidence>
<reference evidence="9" key="1">
    <citation type="submission" date="2021-01" db="EMBL/GenBank/DDBJ databases">
        <title>Deciphering the adaptive evolutionary patterns associated with biogeogrpahic diversity in the finger millet blast pathogen Magnaporthe oryzae in Eastern Africa.</title>
        <authorList>
            <person name="Onyema G."/>
            <person name="Shittu T.A."/>
            <person name="Dodsworth S."/>
            <person name="Devilliers S."/>
            <person name="Muthumeenakshi S."/>
            <person name="Sreenivasaprasad S."/>
        </authorList>
    </citation>
    <scope>NUCLEOTIDE SEQUENCE</scope>
    <source>
        <strain evidence="9">D15/s37</strain>
    </source>
</reference>
<evidence type="ECO:0000256" key="5">
    <source>
        <dbReference type="ARBA" id="ARBA00022989"/>
    </source>
</evidence>
<feature type="transmembrane region" description="Helical" evidence="8">
    <location>
        <begin position="318"/>
        <end position="342"/>
    </location>
</feature>
<feature type="transmembrane region" description="Helical" evidence="8">
    <location>
        <begin position="290"/>
        <end position="312"/>
    </location>
</feature>
<organism evidence="9 10">
    <name type="scientific">Pyricularia grisea</name>
    <name type="common">Crabgrass-specific blast fungus</name>
    <name type="synonym">Magnaporthe grisea</name>
    <dbReference type="NCBI Taxonomy" id="148305"/>
    <lineage>
        <taxon>Eukaryota</taxon>
        <taxon>Fungi</taxon>
        <taxon>Dikarya</taxon>
        <taxon>Ascomycota</taxon>
        <taxon>Pezizomycotina</taxon>
        <taxon>Sordariomycetes</taxon>
        <taxon>Sordariomycetidae</taxon>
        <taxon>Magnaporthales</taxon>
        <taxon>Pyriculariaceae</taxon>
        <taxon>Pyricularia</taxon>
    </lineage>
</organism>
<comment type="subcellular location">
    <subcellularLocation>
        <location evidence="1">Cell membrane</location>
        <topology evidence="1">Multi-pass membrane protein</topology>
    </subcellularLocation>
</comment>
<evidence type="ECO:0000256" key="3">
    <source>
        <dbReference type="ARBA" id="ARBA00022475"/>
    </source>
</evidence>
<feature type="transmembrane region" description="Helical" evidence="8">
    <location>
        <begin position="363"/>
        <end position="389"/>
    </location>
</feature>
<evidence type="ECO:0000256" key="6">
    <source>
        <dbReference type="ARBA" id="ARBA00023136"/>
    </source>
</evidence>
<protein>
    <submittedName>
        <fullName evidence="9">Uncharacterized protein</fullName>
    </submittedName>
</protein>
<evidence type="ECO:0000256" key="1">
    <source>
        <dbReference type="ARBA" id="ARBA00004651"/>
    </source>
</evidence>
<dbReference type="EMBL" id="JABSND010000044">
    <property type="protein sequence ID" value="KAI6300944.1"/>
    <property type="molecule type" value="Genomic_DNA"/>
</dbReference>
<dbReference type="InterPro" id="IPR052031">
    <property type="entry name" value="Membrane_Transporter-Flippase"/>
</dbReference>
<keyword evidence="5 8" id="KW-1133">Transmembrane helix</keyword>
<dbReference type="Proteomes" id="UP001059893">
    <property type="component" value="Unassembled WGS sequence"/>
</dbReference>
<dbReference type="PANTHER" id="PTHR43549">
    <property type="entry name" value="MULTIDRUG RESISTANCE PROTEIN YPNP-RELATED"/>
    <property type="match status" value="1"/>
</dbReference>